<name>A0A8S5V628_9CAUD</name>
<sequence length="335" mass="36240">MAKGKVTYKTGQNLEPIAQAIISMGQEASKKDKPEILGQKIKAISTDATGVEGEMLVGKTFYAGGNKKTGSMANRGAWKNRLGINSKIVIPAGYHNGQGYIDQSIATKGAQIYTPSAVNQLIGAGQYLSGAQTIAGDPNLVPANIVKGKTIFGIAGSYVSLPPLFIIQNGQWQNSFGTLMALPAYPTSRFERVQNSGNYMEFFTASTGNSKPHCMEVLSKVLDVTNYNRMVIKFASKAFPNLIDIFDIFIVPTNRISEVKLQGHNSSLVLGADYSPVYYNTSSSTASDDRILEWDLSTLTGAYYLVIHAQSAGYYNNLSVCISNIYLSAEPKINL</sequence>
<dbReference type="EMBL" id="BK016204">
    <property type="protein sequence ID" value="DAG02149.1"/>
    <property type="molecule type" value="Genomic_DNA"/>
</dbReference>
<proteinExistence type="predicted"/>
<protein>
    <submittedName>
        <fullName evidence="1">Tail protein</fullName>
    </submittedName>
</protein>
<evidence type="ECO:0000313" key="1">
    <source>
        <dbReference type="EMBL" id="DAG02149.1"/>
    </source>
</evidence>
<reference evidence="1" key="1">
    <citation type="journal article" date="2021" name="Proc. Natl. Acad. Sci. U.S.A.">
        <title>A Catalog of Tens of Thousands of Viruses from Human Metagenomes Reveals Hidden Associations with Chronic Diseases.</title>
        <authorList>
            <person name="Tisza M.J."/>
            <person name="Buck C.B."/>
        </authorList>
    </citation>
    <scope>NUCLEOTIDE SEQUENCE</scope>
    <source>
        <strain evidence="1">Ctdd214</strain>
    </source>
</reference>
<organism evidence="1">
    <name type="scientific">Siphoviridae sp. ctdd214</name>
    <dbReference type="NCBI Taxonomy" id="2825581"/>
    <lineage>
        <taxon>Viruses</taxon>
        <taxon>Duplodnaviria</taxon>
        <taxon>Heunggongvirae</taxon>
        <taxon>Uroviricota</taxon>
        <taxon>Caudoviricetes</taxon>
    </lineage>
</organism>
<accession>A0A8S5V628</accession>